<reference evidence="1" key="1">
    <citation type="journal article" date="2005" name="BMC Biol.">
        <title>The sequence of rice chromosomes 11 and 12, rich in disease resistance genes and recent gene duplications.</title>
        <authorList>
            <consortium name="The rice chromosomes 11 and 12 sequencing consortia"/>
        </authorList>
    </citation>
    <scope>NUCLEOTIDE SEQUENCE [LARGE SCALE GENOMIC DNA]</scope>
</reference>
<name>Q2QNL0_ORYSJ</name>
<gene>
    <name evidence="1" type="ordered locus">LOC_Os12g37500</name>
</gene>
<dbReference type="PANTHER" id="PTHR11439:SF515">
    <property type="entry name" value="GAG-POL POLYPROTEIN"/>
    <property type="match status" value="1"/>
</dbReference>
<dbReference type="PANTHER" id="PTHR11439">
    <property type="entry name" value="GAG-POL-RELATED RETROTRANSPOSON"/>
    <property type="match status" value="1"/>
</dbReference>
<dbReference type="AlphaFoldDB" id="Q2QNL0"/>
<evidence type="ECO:0000313" key="1">
    <source>
        <dbReference type="EMBL" id="ABA98943.1"/>
    </source>
</evidence>
<reference evidence="1" key="2">
    <citation type="submission" date="2005-04" db="EMBL/GenBank/DDBJ databases">
        <authorList>
            <person name="Buell C.R."/>
            <person name="Wing R.A."/>
            <person name="McCombie W.A."/>
            <person name="Ouyang S."/>
        </authorList>
    </citation>
    <scope>NUCLEOTIDE SEQUENCE</scope>
</reference>
<reference evidence="1" key="3">
    <citation type="submission" date="2006-01" db="EMBL/GenBank/DDBJ databases">
        <authorList>
            <person name="Buell R."/>
        </authorList>
    </citation>
    <scope>NUCLEOTIDE SEQUENCE</scope>
</reference>
<organism evidence="1">
    <name type="scientific">Oryza sativa subsp. japonica</name>
    <name type="common">Rice</name>
    <dbReference type="NCBI Taxonomy" id="39947"/>
    <lineage>
        <taxon>Eukaryota</taxon>
        <taxon>Viridiplantae</taxon>
        <taxon>Streptophyta</taxon>
        <taxon>Embryophyta</taxon>
        <taxon>Tracheophyta</taxon>
        <taxon>Spermatophyta</taxon>
        <taxon>Magnoliopsida</taxon>
        <taxon>Liliopsida</taxon>
        <taxon>Poales</taxon>
        <taxon>Poaceae</taxon>
        <taxon>BOP clade</taxon>
        <taxon>Oryzoideae</taxon>
        <taxon>Oryzeae</taxon>
        <taxon>Oryzinae</taxon>
        <taxon>Oryza</taxon>
        <taxon>Oryza sativa</taxon>
    </lineage>
</organism>
<protein>
    <submittedName>
        <fullName evidence="1">Retrotransposon protein, putative, LINE subclass</fullName>
    </submittedName>
</protein>
<dbReference type="EMBL" id="DP000011">
    <property type="protein sequence ID" value="ABA98943.1"/>
    <property type="molecule type" value="Genomic_DNA"/>
</dbReference>
<sequence>MVSPSTRAIFRFENFWVRIPGFMEVVQQALSSHAFGGHPFTELSHKLTATAKALRKWSRSLFGEIKLQFHMAQEAILLLDLAQENMILSSDEHLLRKDLNLRILGRRKNHIHQLHTTNAILTEHEEKSEALFRHFNSILGSKETRNCILNWEAMDLPQCLYDLAVGNFGALNRAAITLLPKRNTPTWVTDFRPISLIHSVAKLISKVPAMRPTKQLDGLISVAQSAFIRKKVDVLISILRDFGKVTWLHVNLEKSLVAPIRCQEVDLDVVLRSFSGSRTSFSLTYLGLPLTPGQLRKVHFQPLQDKIKGRLSGWKPSLLHIGGGGDFSRVANLSSSSETYHDADHRAHQRRHQAFQEGDDETLQDERFGIAHLLPRDGEEWHEELQSLLRADGAKAEIGQDKYKPTFDVTTYCSIVGALRYLVNTRPDLAFSVSYVSKFIAHRFMAEPHEDHLVAVKHILRYIAGTLEYGVQYTRGEAGKLRLCGYNDSDMVGDADDRKSTTGGIYFLAQSPII</sequence>
<accession>Q2QNL0</accession>
<proteinExistence type="predicted"/>